<dbReference type="GO" id="GO:0003720">
    <property type="term" value="F:telomerase activity"/>
    <property type="evidence" value="ECO:0007669"/>
    <property type="project" value="InterPro"/>
</dbReference>
<keyword evidence="9 13" id="KW-0779">Telomere</keyword>
<dbReference type="EMBL" id="LT608262">
    <property type="protein sequence ID" value="SCO64053.1"/>
    <property type="molecule type" value="Genomic_DNA"/>
</dbReference>
<evidence type="ECO:0000256" key="11">
    <source>
        <dbReference type="ARBA" id="ARBA00023242"/>
    </source>
</evidence>
<feature type="compositionally biased region" description="Low complexity" evidence="15">
    <location>
        <begin position="1204"/>
        <end position="1219"/>
    </location>
</feature>
<evidence type="ECO:0000259" key="16">
    <source>
        <dbReference type="PROSITE" id="PS50878"/>
    </source>
</evidence>
<dbReference type="EC" id="2.7.7.49" evidence="2 13"/>
<keyword evidence="14" id="KW-0175">Coiled coil</keyword>
<dbReference type="InterPro" id="IPR003545">
    <property type="entry name" value="Telomerase_RT"/>
</dbReference>
<evidence type="ECO:0000256" key="1">
    <source>
        <dbReference type="ARBA" id="ARBA00008001"/>
    </source>
</evidence>
<keyword evidence="8 13" id="KW-0460">Magnesium</keyword>
<evidence type="ECO:0000256" key="2">
    <source>
        <dbReference type="ARBA" id="ARBA00012493"/>
    </source>
</evidence>
<dbReference type="PANTHER" id="PTHR12066">
    <property type="entry name" value="TELOMERASE REVERSE TRANSCRIPTASE"/>
    <property type="match status" value="1"/>
</dbReference>
<keyword evidence="10 13" id="KW-0695">RNA-directed DNA polymerase</keyword>
<comment type="function">
    <text evidence="13">Telomerase is a ribonucleoprotein enzyme essential for the replication of chromosome termini in most eukaryotes. It elongates telomeres. It is a reverse transcriptase that adds simple sequence repeats to chromosome ends by copying a template sequence within the RNA component of the enzyme.</text>
</comment>
<dbReference type="VEuPathDB" id="PlasmoDB:PBANKA_1412600"/>
<dbReference type="CDD" id="cd01648">
    <property type="entry name" value="TERT"/>
    <property type="match status" value="1"/>
</dbReference>
<dbReference type="GO" id="GO:0042162">
    <property type="term" value="F:telomeric DNA binding"/>
    <property type="evidence" value="ECO:0007669"/>
    <property type="project" value="TreeGrafter"/>
</dbReference>
<evidence type="ECO:0000256" key="4">
    <source>
        <dbReference type="ARBA" id="ARBA00022454"/>
    </source>
</evidence>
<evidence type="ECO:0000256" key="12">
    <source>
        <dbReference type="ARBA" id="ARBA00048173"/>
    </source>
</evidence>
<dbReference type="GO" id="GO:0046872">
    <property type="term" value="F:metal ion binding"/>
    <property type="evidence" value="ECO:0007669"/>
    <property type="project" value="UniProtKB-KW"/>
</dbReference>
<dbReference type="SMART" id="SM00975">
    <property type="entry name" value="Telomerase_RBD"/>
    <property type="match status" value="1"/>
</dbReference>
<dbReference type="PROSITE" id="PS50878">
    <property type="entry name" value="RT_POL"/>
    <property type="match status" value="1"/>
</dbReference>
<dbReference type="GO" id="GO:0007004">
    <property type="term" value="P:telomere maintenance via telomerase"/>
    <property type="evidence" value="ECO:0007669"/>
    <property type="project" value="TreeGrafter"/>
</dbReference>
<dbReference type="InterPro" id="IPR000477">
    <property type="entry name" value="RT_dom"/>
</dbReference>
<evidence type="ECO:0000256" key="6">
    <source>
        <dbReference type="ARBA" id="ARBA00022695"/>
    </source>
</evidence>
<evidence type="ECO:0000256" key="14">
    <source>
        <dbReference type="SAM" id="Coils"/>
    </source>
</evidence>
<keyword evidence="7 13" id="KW-0479">Metal-binding</keyword>
<sequence length="2322" mass="279372">MFSNMSDDISIESSYLKNIFKSTDKKIKLFKLYLEKKLNINSYSLGEFSLKHDEKFRRIFFSNILKEHIITKRKKDRLYIVNEVVINKDFFQNYFYFQYFLQNVLLFEDLRLKKIENNLNKDVFFKEKKSSLINWKQCFSHIKKKLNEKGVDKKSKIYKNSVLLFNSTKFSYEDQNCCDYFYSLKVWDIFFNYVSFDFLNYLLSNTLIFISDFFFINSNELLPIQTSFFITLSHIELKWKGNKELEKKIILKKKKLFYNTKQIKIIYKSNSTQNVNIQKKNTNQTHLTKEPETTETTNLVSQKNNSDIHAPNERDNNMTILNNSKNKRVNEKRDNEIDNMRKSKKIKTFHNSIEIKESKSLMCSEKYIDKLKHLKKIYKYLLKKKSNKTYFKIHDSHSYIRYLYLIQCSGGILKNDCLEEMKEIIKKKKEILRNEKKNKNIQNHIIKVIKKDQIIEIENNGLHKIDTNQKIEIKKKKLPNIYFFHNNDKNENRHFNNVTDSLNMCDYEMGTEKETKMLNDKKKWNKIIINRNNILQHNTTNKYKNFLFNKNMIFDKLENLPLFIYHLLNYICTSNQKYFFHNNFIDEYKQKILKQIKCNTKKNDISHFVYKKENTKTCNVVKEGNNNKEKNIYFRIKKTKILKYIYYHFSEFLNNVRNTKFEKIYNKHFPKKIMKNKIAKIFKTIKSIIIKKFHIINVRKNRKFIKQKIYDYFFKNCDFLSFSFKTYKVIDFIVHVTKKCVPVKLLGSRYNFKIFLNNVKKFILLNYKESFSMDQIMKHVKVKNIFKKQKNNIEKRKNADKNKKNIPDKSNIITPLSNILMEPFQKDISKCSSYNLYEHKKTNDDKQNRFMNYSSKNISLFQELKRKYFDKKKKIILAIQKRHFLSRLIYFIFNYFIMPLMRNFFFLTKSEHTIYRTIIFDRKLWNYFTKISNFCLYHQNFRNKKIKKIKETKPKQVHQLLKKQGIEQHLNRFKLLKKKKNISFKGNNSIHFVKSIGNKETGKDKHTKDTLFKDKIIKKGSTIMCKEVGKVKKEKKERMPECKKINNLYKIKVLNKKNVRPYLKKFYYKIRKKYFSLKKYYIKTNKNMIPTMLRKYKEYINYTNDKKFLLIYMGKRFFKKKKVNYIKLFYKLVIKIEKKINKMQCKNSVKRKRKISEIEHMEIKSKKRSVSCIVSNPDQVHNQKKRGGRELNTKIIGKRKRSDNNNNNNNGNNNNNNNGEKNVPQNAVFSDNKINMKKIYMHKIKNMIEKRNFLLKLNCINNFFSKKLRINWIPKKKGLRPLINLSTLNIPESVKARVTEILKNKKSSEFYYHNILENLERKREKNNPLRKKKYNRKNYNPVSLNNICKFSLKCLGNARSNNSCLFKNTLTKTNEIELKLKNWLEDIKNCFYRKKIYRKYIKNKLRNNKIIYAYICVGDFSNCYEHINHNYLFKFLKLFFDEVSNFEFVYLFKRSFRLYNKTINNSLLSYYPVNVKHFGMHYIRNLREVIIKSNKNTIHNFLLKQLFKNASNTDLYIFSDSYKSVQVEKRDIFMTIITIIRYYYLNIYFSIKELKLNKNNIFYFQIFQKNSKIKNNVYFKLKNQKIFQTIQQFRQSKLSPLESIEKNTPNNKLEKNDKNNKIEKSAHRKLNNSINDSIIKPISELNKESKANDINSSFPFRSNSTCISASAENGSQCFGSILNNNINNNMKNNMIKISDNINNTPDIVDNINNTPDIVEHNIKKENNLVILQNDRERALPISQSNESFNLGDKIETNKIYPEKKILTFLDKNIISNICGLPQGFSLSNILCSLYYAYLDKNKEFQNILCAERKESDKKNNSINKNIYCNPLNTNSLLIRFIDDFLFSTLNKKNIKTFKNLLLKRKIWGENINSSKTKIFKIPLIYKSDLFIYNIWDKQNKEKKKKKKKLKRLSRNIFLRNTNKLSSRKLKNSLLAAYNSNTNILKDHKNEEMCNYTNLQKLEINRGQPQQVCSKPIKRNSHPKTVGNENIKTIASTQKNKGKKRKLKLRKNKYSKLTICQIKKVIKTLCIKKVKLKEKSPEKGHKIQKHIKRLKKLKKLKIKKMEREVGETNYINAARSIRSIEWLNNSYIFDFVNNSIHSISYPWKNKNDATIRNHIHLNNIIGEKCSKISFMKFLVENRIMRNVISKQKKYISLYKNKQNVYFCYKNNFILLKTSILKFICSIKTLKHMFNTFYNPIYNTKFILHLISYMKKCLIKNKNLKFVKLFLIETAIESLQYAKVFHPNHFMFRCLKVLKKIKKRLINKYKKIKKKKLLIQYRNMFNVIKRELFNSWPCMFKLREAVEGRKKNKSKRRKIENKKN</sequence>
<dbReference type="Pfam" id="PF12009">
    <property type="entry name" value="Telomerase_RBD"/>
    <property type="match status" value="2"/>
</dbReference>
<feature type="region of interest" description="Disordered" evidence="15">
    <location>
        <begin position="1177"/>
        <end position="1227"/>
    </location>
</feature>
<evidence type="ECO:0000313" key="18">
    <source>
        <dbReference type="Proteomes" id="UP000219860"/>
    </source>
</evidence>
<name>A0A1D3SKH6_PLABE</name>
<evidence type="ECO:0000256" key="13">
    <source>
        <dbReference type="RuleBase" id="RU365061"/>
    </source>
</evidence>
<dbReference type="GO" id="GO:0070034">
    <property type="term" value="F:telomerase RNA binding"/>
    <property type="evidence" value="ECO:0007669"/>
    <property type="project" value="TreeGrafter"/>
</dbReference>
<reference evidence="17 18" key="1">
    <citation type="submission" date="2016-08" db="EMBL/GenBank/DDBJ databases">
        <authorList>
            <consortium name="Pathogen Informatics"/>
        </authorList>
    </citation>
    <scope>NUCLEOTIDE SEQUENCE [LARGE SCALE GENOMIC DNA]</scope>
    <source>
        <strain evidence="17 18">SP11 Antwerpcl1</strain>
    </source>
</reference>
<feature type="coiled-coil region" evidence="14">
    <location>
        <begin position="415"/>
        <end position="442"/>
    </location>
</feature>
<evidence type="ECO:0000256" key="7">
    <source>
        <dbReference type="ARBA" id="ARBA00022723"/>
    </source>
</evidence>
<comment type="subcellular location">
    <subcellularLocation>
        <location evidence="13">Nucleus</location>
    </subcellularLocation>
    <subcellularLocation>
        <location evidence="13">Chromosome</location>
        <location evidence="13">Telomere</location>
    </subcellularLocation>
</comment>
<evidence type="ECO:0000256" key="5">
    <source>
        <dbReference type="ARBA" id="ARBA00022679"/>
    </source>
</evidence>
<dbReference type="PANTHER" id="PTHR12066:SF0">
    <property type="entry name" value="TELOMERASE REVERSE TRANSCRIPTASE"/>
    <property type="match status" value="1"/>
</dbReference>
<accession>A0A1D3SKH6</accession>
<protein>
    <recommendedName>
        <fullName evidence="3 13">Telomerase reverse transcriptase</fullName>
        <ecNumber evidence="2 13">2.7.7.49</ecNumber>
    </recommendedName>
    <alternativeName>
        <fullName evidence="13">Telomerase catalytic subunit</fullName>
    </alternativeName>
</protein>
<dbReference type="InterPro" id="IPR021891">
    <property type="entry name" value="Telomerase_RBD"/>
</dbReference>
<dbReference type="GO" id="GO:0000781">
    <property type="term" value="C:chromosome, telomeric region"/>
    <property type="evidence" value="ECO:0007669"/>
    <property type="project" value="UniProtKB-SubCell"/>
</dbReference>
<feature type="domain" description="Reverse transcriptase" evidence="16">
    <location>
        <begin position="1282"/>
        <end position="1890"/>
    </location>
</feature>
<keyword evidence="5 13" id="KW-0808">Transferase</keyword>
<proteinExistence type="inferred from homology"/>
<evidence type="ECO:0000256" key="9">
    <source>
        <dbReference type="ARBA" id="ARBA00022895"/>
    </source>
</evidence>
<organism evidence="17 18">
    <name type="scientific">Plasmodium berghei</name>
    <dbReference type="NCBI Taxonomy" id="5821"/>
    <lineage>
        <taxon>Eukaryota</taxon>
        <taxon>Sar</taxon>
        <taxon>Alveolata</taxon>
        <taxon>Apicomplexa</taxon>
        <taxon>Aconoidasida</taxon>
        <taxon>Haemosporida</taxon>
        <taxon>Plasmodiidae</taxon>
        <taxon>Plasmodium</taxon>
        <taxon>Plasmodium (Vinckeia)</taxon>
    </lineage>
</organism>
<comment type="catalytic activity">
    <reaction evidence="12 13">
        <text>DNA(n) + a 2'-deoxyribonucleoside 5'-triphosphate = DNA(n+1) + diphosphate</text>
        <dbReference type="Rhea" id="RHEA:22508"/>
        <dbReference type="Rhea" id="RHEA-COMP:17339"/>
        <dbReference type="Rhea" id="RHEA-COMP:17340"/>
        <dbReference type="ChEBI" id="CHEBI:33019"/>
        <dbReference type="ChEBI" id="CHEBI:61560"/>
        <dbReference type="ChEBI" id="CHEBI:173112"/>
        <dbReference type="EC" id="2.7.7.49"/>
    </reaction>
</comment>
<evidence type="ECO:0000256" key="3">
    <source>
        <dbReference type="ARBA" id="ARBA00016182"/>
    </source>
</evidence>
<evidence type="ECO:0000256" key="8">
    <source>
        <dbReference type="ARBA" id="ARBA00022842"/>
    </source>
</evidence>
<dbReference type="Proteomes" id="UP000219860">
    <property type="component" value="Chromosome 14"/>
</dbReference>
<evidence type="ECO:0000256" key="15">
    <source>
        <dbReference type="SAM" id="MobiDB-lite"/>
    </source>
</evidence>
<keyword evidence="4 13" id="KW-0158">Chromosome</keyword>
<keyword evidence="6 13" id="KW-0548">Nucleotidyltransferase</keyword>
<evidence type="ECO:0000256" key="10">
    <source>
        <dbReference type="ARBA" id="ARBA00022918"/>
    </source>
</evidence>
<dbReference type="GO" id="GO:0000333">
    <property type="term" value="C:telomerase catalytic core complex"/>
    <property type="evidence" value="ECO:0007669"/>
    <property type="project" value="TreeGrafter"/>
</dbReference>
<dbReference type="OrthoDB" id="289721at2759"/>
<evidence type="ECO:0000313" key="17">
    <source>
        <dbReference type="EMBL" id="SCO64053.1"/>
    </source>
</evidence>
<comment type="similarity">
    <text evidence="1 13">Belongs to the reverse transcriptase family. Telomerase subfamily.</text>
</comment>
<keyword evidence="11 13" id="KW-0539">Nucleus</keyword>
<gene>
    <name evidence="17" type="primary">TERT</name>
    <name evidence="17" type="ORF">PBSP11A_000429200</name>
</gene>